<keyword evidence="3" id="KW-0809">Transit peptide</keyword>
<evidence type="ECO:0000256" key="6">
    <source>
        <dbReference type="SAM" id="MobiDB-lite"/>
    </source>
</evidence>
<dbReference type="Gene3D" id="1.10.3580.10">
    <property type="entry name" value="ATP12 ATPase"/>
    <property type="match status" value="1"/>
</dbReference>
<comment type="subcellular location">
    <subcellularLocation>
        <location evidence="1">Mitochondrion</location>
    </subcellularLocation>
</comment>
<evidence type="ECO:0000256" key="5">
    <source>
        <dbReference type="ARBA" id="ARBA00023186"/>
    </source>
</evidence>
<evidence type="ECO:0000256" key="2">
    <source>
        <dbReference type="ARBA" id="ARBA00008231"/>
    </source>
</evidence>
<dbReference type="InterPro" id="IPR042272">
    <property type="entry name" value="ATP12_ATP_synth-F1-assembly_N"/>
</dbReference>
<keyword evidence="5" id="KW-0143">Chaperone</keyword>
<dbReference type="Pfam" id="PF07542">
    <property type="entry name" value="ATP12"/>
    <property type="match status" value="1"/>
</dbReference>
<dbReference type="InterPro" id="IPR011419">
    <property type="entry name" value="ATP12_ATP_synth-F1-assembly"/>
</dbReference>
<accession>A0A4U7B0U7</accession>
<protein>
    <submittedName>
        <fullName evidence="7">ATP12 chaperone protein</fullName>
    </submittedName>
</protein>
<dbReference type="GO" id="GO:0033615">
    <property type="term" value="P:mitochondrial proton-transporting ATP synthase complex assembly"/>
    <property type="evidence" value="ECO:0007669"/>
    <property type="project" value="TreeGrafter"/>
</dbReference>
<reference evidence="7 8" key="1">
    <citation type="submission" date="2018-02" db="EMBL/GenBank/DDBJ databases">
        <title>Draft genome sequences of Elsinoe sp., causing black scab on jojoba.</title>
        <authorList>
            <person name="Stodart B."/>
            <person name="Jeffress S."/>
            <person name="Ash G."/>
            <person name="Arun Chinnappa K."/>
        </authorList>
    </citation>
    <scope>NUCLEOTIDE SEQUENCE [LARGE SCALE GENOMIC DNA]</scope>
    <source>
        <strain evidence="7 8">Hillstone_2</strain>
    </source>
</reference>
<organism evidence="7 8">
    <name type="scientific">Elsinoe australis</name>
    <dbReference type="NCBI Taxonomy" id="40998"/>
    <lineage>
        <taxon>Eukaryota</taxon>
        <taxon>Fungi</taxon>
        <taxon>Dikarya</taxon>
        <taxon>Ascomycota</taxon>
        <taxon>Pezizomycotina</taxon>
        <taxon>Dothideomycetes</taxon>
        <taxon>Dothideomycetidae</taxon>
        <taxon>Myriangiales</taxon>
        <taxon>Elsinoaceae</taxon>
        <taxon>Elsinoe</taxon>
    </lineage>
</organism>
<evidence type="ECO:0000256" key="4">
    <source>
        <dbReference type="ARBA" id="ARBA00023128"/>
    </source>
</evidence>
<dbReference type="Gene3D" id="3.30.2180.10">
    <property type="entry name" value="ATP12-like"/>
    <property type="match status" value="1"/>
</dbReference>
<dbReference type="Proteomes" id="UP000308133">
    <property type="component" value="Unassembled WGS sequence"/>
</dbReference>
<dbReference type="PANTHER" id="PTHR21013:SF10">
    <property type="entry name" value="ATP SYNTHASE MITOCHONDRIAL F1 COMPLEX ASSEMBLY FACTOR 2"/>
    <property type="match status" value="1"/>
</dbReference>
<dbReference type="InterPro" id="IPR023335">
    <property type="entry name" value="ATP12_ortho_dom_sf"/>
</dbReference>
<evidence type="ECO:0000256" key="1">
    <source>
        <dbReference type="ARBA" id="ARBA00004173"/>
    </source>
</evidence>
<dbReference type="PANTHER" id="PTHR21013">
    <property type="entry name" value="ATP SYNTHASE MITOCHONDRIAL F1 COMPLEX ASSEMBLY FACTOR 2/ATP12 PROTEIN, MITOCHONDRIAL PRECURSOR"/>
    <property type="match status" value="1"/>
</dbReference>
<evidence type="ECO:0000313" key="7">
    <source>
        <dbReference type="EMBL" id="TKX22951.1"/>
    </source>
</evidence>
<dbReference type="SUPFAM" id="SSF160909">
    <property type="entry name" value="ATP12-like"/>
    <property type="match status" value="1"/>
</dbReference>
<dbReference type="AlphaFoldDB" id="A0A4U7B0U7"/>
<dbReference type="EMBL" id="PTQR01000060">
    <property type="protein sequence ID" value="TKX22951.1"/>
    <property type="molecule type" value="Genomic_DNA"/>
</dbReference>
<evidence type="ECO:0000313" key="8">
    <source>
        <dbReference type="Proteomes" id="UP000308133"/>
    </source>
</evidence>
<sequence length="380" mass="41906">MEATRLLSSRSAFRSSSACLNSQSRVLKYGTFQRYLHGGRAQYAVPVNHPNVPGPPPQPPSVAVGQPEDTTARKQKQAELLRRGQALKVDPAKPTSALRKRFWKEVSVKEVEDGLQVLLDTRPVRTASKEILTLPHSKRGLATAIALEWDQLVSAQQALKQHYIPITSLTSRAVDVRVADSQGNTKVREEIVKMMMRYLSTDTLLCWEPGNSNNDRAGMNSGYTGQGQAPTESLRARQAAVAEPIIAHLKSHVFPGAEIEPILDEDSIMPKSQPEMTQQIIKGWLHGLPPFELAALERGVLATKSLLIAVRLLVEWSQSFKHLQDEKTSQGSKFGIAQAAEASTVEVTWQTGMWGEVEDTHDVEKEDLARQLGSVVLLVS</sequence>
<name>A0A4U7B0U7_9PEZI</name>
<keyword evidence="4" id="KW-0496">Mitochondrion</keyword>
<feature type="region of interest" description="Disordered" evidence="6">
    <location>
        <begin position="46"/>
        <end position="73"/>
    </location>
</feature>
<proteinExistence type="inferred from homology"/>
<comment type="caution">
    <text evidence="7">The sequence shown here is derived from an EMBL/GenBank/DDBJ whole genome shotgun (WGS) entry which is preliminary data.</text>
</comment>
<evidence type="ECO:0000256" key="3">
    <source>
        <dbReference type="ARBA" id="ARBA00022946"/>
    </source>
</evidence>
<gene>
    <name evidence="7" type="ORF">C1H76_4987</name>
</gene>
<dbReference type="GO" id="GO:0005739">
    <property type="term" value="C:mitochondrion"/>
    <property type="evidence" value="ECO:0007669"/>
    <property type="project" value="UniProtKB-SubCell"/>
</dbReference>
<comment type="similarity">
    <text evidence="2">Belongs to the ATP12 family.</text>
</comment>